<dbReference type="EMBL" id="CP049142">
    <property type="protein sequence ID" value="QIE91289.1"/>
    <property type="molecule type" value="Genomic_DNA"/>
</dbReference>
<reference evidence="1 2" key="1">
    <citation type="submission" date="2020-02" db="EMBL/GenBank/DDBJ databases">
        <title>Integrative conjugative elements (ICEs) and plasmids drive adaptation of Pseudomonas nitroreducens strain HBP1 to wastewater environment.</title>
        <authorList>
            <person name="Sentchilo V."/>
            <person name="Carraro N."/>
            <person name="Bertelli C."/>
            <person name="van der Meer J.R."/>
        </authorList>
    </citation>
    <scope>NUCLEOTIDE SEQUENCE [LARGE SCALE GENOMIC DNA]</scope>
    <source>
        <strain evidence="1 2">HBP1</strain>
        <plasmid evidence="2">ppnihbp1_1</plasmid>
    </source>
</reference>
<accession>A0A6G6J7I1</accession>
<organism evidence="1 2">
    <name type="scientific">Pseudomonas nitroreducens</name>
    <dbReference type="NCBI Taxonomy" id="46680"/>
    <lineage>
        <taxon>Bacteria</taxon>
        <taxon>Pseudomonadati</taxon>
        <taxon>Pseudomonadota</taxon>
        <taxon>Gammaproteobacteria</taxon>
        <taxon>Pseudomonadales</taxon>
        <taxon>Pseudomonadaceae</taxon>
        <taxon>Pseudomonas</taxon>
    </lineage>
</organism>
<evidence type="ECO:0000313" key="2">
    <source>
        <dbReference type="Proteomes" id="UP000501063"/>
    </source>
</evidence>
<sequence>MSGQVELLNAPSLWEQPEGEALEKARERFLKGEDDQPEKEPEVVDF</sequence>
<dbReference type="KEGG" id="pnt:G5B91_33585"/>
<protein>
    <submittedName>
        <fullName evidence="1">Uncharacterized protein</fullName>
    </submittedName>
</protein>
<gene>
    <name evidence="1" type="ORF">G5B91_33585</name>
</gene>
<dbReference type="AlphaFoldDB" id="A0A6G6J7I1"/>
<dbReference type="RefSeq" id="WP_157791854.1">
    <property type="nucleotide sequence ID" value="NZ_CP049142.1"/>
</dbReference>
<evidence type="ECO:0000313" key="1">
    <source>
        <dbReference type="EMBL" id="QIE91289.1"/>
    </source>
</evidence>
<dbReference type="Proteomes" id="UP000501063">
    <property type="component" value="Plasmid pPniHBP1_1"/>
</dbReference>
<name>A0A6G6J7I1_PSENT</name>
<keyword evidence="1" id="KW-0614">Plasmid</keyword>
<proteinExistence type="predicted"/>
<geneLocation type="plasmid" evidence="2">
    <name>ppnihbp1_1</name>
</geneLocation>